<proteinExistence type="predicted"/>
<sequence length="111" mass="12645">MIPQQKMVRILADIHTAEAQLERNVSYPDTALVMFADQQTDILKKHGVGKQAFKDTYRYYLTHLEEMDKLYEMIVDSLSVRESKAEAIKAKTDTTKAVRIIKKQPGATGTE</sequence>
<protein>
    <recommendedName>
        <fullName evidence="1">DUF4296 domain-containing protein</fullName>
    </recommendedName>
</protein>
<evidence type="ECO:0000259" key="1">
    <source>
        <dbReference type="Pfam" id="PF14129"/>
    </source>
</evidence>
<name>A0ABP8LWE2_9BACT</name>
<dbReference type="Proteomes" id="UP001500552">
    <property type="component" value="Unassembled WGS sequence"/>
</dbReference>
<comment type="caution">
    <text evidence="2">The sequence shown here is derived from an EMBL/GenBank/DDBJ whole genome shotgun (WGS) entry which is preliminary data.</text>
</comment>
<gene>
    <name evidence="2" type="ORF">GCM10023188_29060</name>
</gene>
<feature type="domain" description="DUF4296" evidence="1">
    <location>
        <begin position="1"/>
        <end position="83"/>
    </location>
</feature>
<dbReference type="InterPro" id="IPR025381">
    <property type="entry name" value="DUF4296"/>
</dbReference>
<organism evidence="2 3">
    <name type="scientific">Pontibacter saemangeumensis</name>
    <dbReference type="NCBI Taxonomy" id="1084525"/>
    <lineage>
        <taxon>Bacteria</taxon>
        <taxon>Pseudomonadati</taxon>
        <taxon>Bacteroidota</taxon>
        <taxon>Cytophagia</taxon>
        <taxon>Cytophagales</taxon>
        <taxon>Hymenobacteraceae</taxon>
        <taxon>Pontibacter</taxon>
    </lineage>
</organism>
<dbReference type="EMBL" id="BAABHC010000016">
    <property type="protein sequence ID" value="GAA4436230.1"/>
    <property type="molecule type" value="Genomic_DNA"/>
</dbReference>
<keyword evidence="3" id="KW-1185">Reference proteome</keyword>
<reference evidence="3" key="1">
    <citation type="journal article" date="2019" name="Int. J. Syst. Evol. Microbiol.">
        <title>The Global Catalogue of Microorganisms (GCM) 10K type strain sequencing project: providing services to taxonomists for standard genome sequencing and annotation.</title>
        <authorList>
            <consortium name="The Broad Institute Genomics Platform"/>
            <consortium name="The Broad Institute Genome Sequencing Center for Infectious Disease"/>
            <person name="Wu L."/>
            <person name="Ma J."/>
        </authorList>
    </citation>
    <scope>NUCLEOTIDE SEQUENCE [LARGE SCALE GENOMIC DNA]</scope>
    <source>
        <strain evidence="3">JCM 17926</strain>
    </source>
</reference>
<dbReference type="Pfam" id="PF14129">
    <property type="entry name" value="DUF4296"/>
    <property type="match status" value="1"/>
</dbReference>
<evidence type="ECO:0000313" key="3">
    <source>
        <dbReference type="Proteomes" id="UP001500552"/>
    </source>
</evidence>
<evidence type="ECO:0000313" key="2">
    <source>
        <dbReference type="EMBL" id="GAA4436230.1"/>
    </source>
</evidence>
<accession>A0ABP8LWE2</accession>